<dbReference type="AlphaFoldDB" id="A0AAV0H5L7"/>
<feature type="compositionally biased region" description="Pro residues" evidence="1">
    <location>
        <begin position="85"/>
        <end position="100"/>
    </location>
</feature>
<proteinExistence type="predicted"/>
<evidence type="ECO:0000313" key="2">
    <source>
        <dbReference type="EMBL" id="CAI0379809.1"/>
    </source>
</evidence>
<organism evidence="2 3">
    <name type="scientific">Linum tenue</name>
    <dbReference type="NCBI Taxonomy" id="586396"/>
    <lineage>
        <taxon>Eukaryota</taxon>
        <taxon>Viridiplantae</taxon>
        <taxon>Streptophyta</taxon>
        <taxon>Embryophyta</taxon>
        <taxon>Tracheophyta</taxon>
        <taxon>Spermatophyta</taxon>
        <taxon>Magnoliopsida</taxon>
        <taxon>eudicotyledons</taxon>
        <taxon>Gunneridae</taxon>
        <taxon>Pentapetalae</taxon>
        <taxon>rosids</taxon>
        <taxon>fabids</taxon>
        <taxon>Malpighiales</taxon>
        <taxon>Linaceae</taxon>
        <taxon>Linum</taxon>
    </lineage>
</organism>
<dbReference type="EMBL" id="CAMGYJ010000002">
    <property type="protein sequence ID" value="CAI0379809.1"/>
    <property type="molecule type" value="Genomic_DNA"/>
</dbReference>
<sequence length="100" mass="11170">MDPSTQTHKLSQSHGVPKRRQHEQPGAEIPTHPSFSAPLRRRRQPPSPASATSTTQPLASWQKQNSHCFSCSSFSYPPLYHSPASPHPHPQPQQYPPHPP</sequence>
<feature type="region of interest" description="Disordered" evidence="1">
    <location>
        <begin position="79"/>
        <end position="100"/>
    </location>
</feature>
<feature type="region of interest" description="Disordered" evidence="1">
    <location>
        <begin position="1"/>
        <end position="62"/>
    </location>
</feature>
<evidence type="ECO:0000313" key="3">
    <source>
        <dbReference type="Proteomes" id="UP001154282"/>
    </source>
</evidence>
<feature type="compositionally biased region" description="Low complexity" evidence="1">
    <location>
        <begin position="49"/>
        <end position="60"/>
    </location>
</feature>
<reference evidence="2" key="1">
    <citation type="submission" date="2022-08" db="EMBL/GenBank/DDBJ databases">
        <authorList>
            <person name="Gutierrez-Valencia J."/>
        </authorList>
    </citation>
    <scope>NUCLEOTIDE SEQUENCE</scope>
</reference>
<feature type="compositionally biased region" description="Polar residues" evidence="1">
    <location>
        <begin position="1"/>
        <end position="14"/>
    </location>
</feature>
<keyword evidence="3" id="KW-1185">Reference proteome</keyword>
<evidence type="ECO:0000256" key="1">
    <source>
        <dbReference type="SAM" id="MobiDB-lite"/>
    </source>
</evidence>
<name>A0AAV0H5L7_9ROSI</name>
<gene>
    <name evidence="2" type="ORF">LITE_LOCUS2409</name>
</gene>
<protein>
    <submittedName>
        <fullName evidence="2">Uncharacterized protein</fullName>
    </submittedName>
</protein>
<accession>A0AAV0H5L7</accession>
<dbReference type="Proteomes" id="UP001154282">
    <property type="component" value="Unassembled WGS sequence"/>
</dbReference>
<comment type="caution">
    <text evidence="2">The sequence shown here is derived from an EMBL/GenBank/DDBJ whole genome shotgun (WGS) entry which is preliminary data.</text>
</comment>